<keyword evidence="2" id="KW-1003">Cell membrane</keyword>
<dbReference type="OrthoDB" id="4544213at2"/>
<feature type="transmembrane region" description="Helical" evidence="6">
    <location>
        <begin position="99"/>
        <end position="119"/>
    </location>
</feature>
<dbReference type="InterPro" id="IPR020846">
    <property type="entry name" value="MFS_dom"/>
</dbReference>
<evidence type="ECO:0000256" key="4">
    <source>
        <dbReference type="ARBA" id="ARBA00022989"/>
    </source>
</evidence>
<evidence type="ECO:0000256" key="6">
    <source>
        <dbReference type="SAM" id="Phobius"/>
    </source>
</evidence>
<dbReference type="Proteomes" id="UP000323876">
    <property type="component" value="Unassembled WGS sequence"/>
</dbReference>
<dbReference type="AlphaFoldDB" id="A0A5N0EAK2"/>
<feature type="transmembrane region" description="Helical" evidence="6">
    <location>
        <begin position="309"/>
        <end position="330"/>
    </location>
</feature>
<evidence type="ECO:0000259" key="7">
    <source>
        <dbReference type="PROSITE" id="PS50850"/>
    </source>
</evidence>
<dbReference type="Gene3D" id="1.20.1250.20">
    <property type="entry name" value="MFS general substrate transporter like domains"/>
    <property type="match status" value="1"/>
</dbReference>
<dbReference type="InterPro" id="IPR036259">
    <property type="entry name" value="MFS_trans_sf"/>
</dbReference>
<keyword evidence="9" id="KW-1185">Reference proteome</keyword>
<feature type="transmembrane region" description="Helical" evidence="6">
    <location>
        <begin position="284"/>
        <end position="303"/>
    </location>
</feature>
<feature type="transmembrane region" description="Helical" evidence="6">
    <location>
        <begin position="351"/>
        <end position="374"/>
    </location>
</feature>
<feature type="transmembrane region" description="Helical" evidence="6">
    <location>
        <begin position="70"/>
        <end position="93"/>
    </location>
</feature>
<accession>A0A5N0EAK2</accession>
<dbReference type="InterPro" id="IPR011701">
    <property type="entry name" value="MFS"/>
</dbReference>
<name>A0A5N0EAK2_9NOCA</name>
<dbReference type="CDD" id="cd06173">
    <property type="entry name" value="MFS_MefA_like"/>
    <property type="match status" value="1"/>
</dbReference>
<reference evidence="8 9" key="1">
    <citation type="submission" date="2019-09" db="EMBL/GenBank/DDBJ databases">
        <authorList>
            <person name="Wang X."/>
        </authorList>
    </citation>
    <scope>NUCLEOTIDE SEQUENCE [LARGE SCALE GENOMIC DNA]</scope>
    <source>
        <strain evidence="8 9">CICC 11023</strain>
    </source>
</reference>
<dbReference type="GO" id="GO:0005886">
    <property type="term" value="C:plasma membrane"/>
    <property type="evidence" value="ECO:0007669"/>
    <property type="project" value="UniProtKB-SubCell"/>
</dbReference>
<feature type="domain" description="Major facilitator superfamily (MFS) profile" evidence="7">
    <location>
        <begin position="217"/>
        <end position="414"/>
    </location>
</feature>
<dbReference type="PANTHER" id="PTHR23513:SF6">
    <property type="entry name" value="MAJOR FACILITATOR SUPERFAMILY ASSOCIATED DOMAIN-CONTAINING PROTEIN"/>
    <property type="match status" value="1"/>
</dbReference>
<organism evidence="8 9">
    <name type="scientific">Nocardia colli</name>
    <dbReference type="NCBI Taxonomy" id="2545717"/>
    <lineage>
        <taxon>Bacteria</taxon>
        <taxon>Bacillati</taxon>
        <taxon>Actinomycetota</taxon>
        <taxon>Actinomycetes</taxon>
        <taxon>Mycobacteriales</taxon>
        <taxon>Nocardiaceae</taxon>
        <taxon>Nocardia</taxon>
    </lineage>
</organism>
<sequence>MRNRNFGLLWGGESISLLGSEVSTIALPSLAVLAFGAGTLSVGSLVALQWIPFVLLAPIMGVFTDRWRRLPLMMIANVARVIILGSLPLAAVLGHLTITQVYIVALLKGIFDVVFQLAYQAYMLQILAREDLAEGNAATQMSRSIAQVAGRSIGGGLVGLVGAAKAIGIDAASYLVAAITLGLIKHKEPAPKPADRGLAATLRELKAGAVITFGNRLLRSLALMATFGNMAVSLTLTMIIVYAYKNLGLSASQLGLALGIGSVAVIAGALLSRKINAKLGMGRTVVLTHSLLAVAFLLLPLATLGNKTFAFVIIAISQGLSAATTPVANVGGMTMIQMATPPEAMGRVAGVSLPFVWGANAVGPILGGAVAVWIGTQNVFFLSAALALLAVVVIYIGGVHLIRNEVPEEYRAKV</sequence>
<dbReference type="EMBL" id="VXLC01000015">
    <property type="protein sequence ID" value="KAA8885780.1"/>
    <property type="molecule type" value="Genomic_DNA"/>
</dbReference>
<evidence type="ECO:0000256" key="1">
    <source>
        <dbReference type="ARBA" id="ARBA00004651"/>
    </source>
</evidence>
<keyword evidence="5 6" id="KW-0472">Membrane</keyword>
<feature type="transmembrane region" description="Helical" evidence="6">
    <location>
        <begin position="46"/>
        <end position="63"/>
    </location>
</feature>
<feature type="transmembrane region" description="Helical" evidence="6">
    <location>
        <begin position="250"/>
        <end position="272"/>
    </location>
</feature>
<feature type="transmembrane region" description="Helical" evidence="6">
    <location>
        <begin position="380"/>
        <end position="402"/>
    </location>
</feature>
<evidence type="ECO:0000256" key="5">
    <source>
        <dbReference type="ARBA" id="ARBA00023136"/>
    </source>
</evidence>
<protein>
    <submittedName>
        <fullName evidence="8">MFS transporter</fullName>
    </submittedName>
</protein>
<comment type="subcellular location">
    <subcellularLocation>
        <location evidence="1">Cell membrane</location>
        <topology evidence="1">Multi-pass membrane protein</topology>
    </subcellularLocation>
</comment>
<dbReference type="PANTHER" id="PTHR23513">
    <property type="entry name" value="INTEGRAL MEMBRANE EFFLUX PROTEIN-RELATED"/>
    <property type="match status" value="1"/>
</dbReference>
<comment type="caution">
    <text evidence="8">The sequence shown here is derived from an EMBL/GenBank/DDBJ whole genome shotgun (WGS) entry which is preliminary data.</text>
</comment>
<keyword evidence="3 6" id="KW-0812">Transmembrane</keyword>
<dbReference type="Pfam" id="PF07690">
    <property type="entry name" value="MFS_1"/>
    <property type="match status" value="1"/>
</dbReference>
<evidence type="ECO:0000256" key="2">
    <source>
        <dbReference type="ARBA" id="ARBA00022475"/>
    </source>
</evidence>
<evidence type="ECO:0000313" key="8">
    <source>
        <dbReference type="EMBL" id="KAA8885780.1"/>
    </source>
</evidence>
<proteinExistence type="predicted"/>
<dbReference type="SUPFAM" id="SSF103473">
    <property type="entry name" value="MFS general substrate transporter"/>
    <property type="match status" value="1"/>
</dbReference>
<keyword evidence="4 6" id="KW-1133">Transmembrane helix</keyword>
<gene>
    <name evidence="8" type="ORF">F3087_28665</name>
</gene>
<dbReference type="GO" id="GO:0022857">
    <property type="term" value="F:transmembrane transporter activity"/>
    <property type="evidence" value="ECO:0007669"/>
    <property type="project" value="InterPro"/>
</dbReference>
<feature type="transmembrane region" description="Helical" evidence="6">
    <location>
        <begin position="221"/>
        <end position="244"/>
    </location>
</feature>
<dbReference type="PROSITE" id="PS50850">
    <property type="entry name" value="MFS"/>
    <property type="match status" value="1"/>
</dbReference>
<evidence type="ECO:0000313" key="9">
    <source>
        <dbReference type="Proteomes" id="UP000323876"/>
    </source>
</evidence>
<evidence type="ECO:0000256" key="3">
    <source>
        <dbReference type="ARBA" id="ARBA00022692"/>
    </source>
</evidence>